<sequence>MGNSDCLAGSQWEEVFLLGVRKAKADLELSLARDLKGNKRRFYKYINSKRMTKENISLLLNGNK</sequence>
<comment type="caution">
    <text evidence="1">The sequence shown here is derived from an EMBL/GenBank/DDBJ whole genome shotgun (WGS) entry which is preliminary data.</text>
</comment>
<protein>
    <submittedName>
        <fullName evidence="1">Uncharacterized protein</fullName>
    </submittedName>
</protein>
<dbReference type="Proteomes" id="UP001333110">
    <property type="component" value="Unassembled WGS sequence"/>
</dbReference>
<evidence type="ECO:0000313" key="2">
    <source>
        <dbReference type="Proteomes" id="UP001333110"/>
    </source>
</evidence>
<reference evidence="1 2" key="1">
    <citation type="journal article" date="2023" name="J. Hered.">
        <title>Chromosome-level genome of the wood stork (Mycteria americana) provides insight into avian chromosome evolution.</title>
        <authorList>
            <person name="Flamio R. Jr."/>
            <person name="Ramstad K.M."/>
        </authorList>
    </citation>
    <scope>NUCLEOTIDE SEQUENCE [LARGE SCALE GENOMIC DNA]</scope>
    <source>
        <strain evidence="1">JAX WOST 10</strain>
    </source>
</reference>
<gene>
    <name evidence="1" type="ORF">QYF61_013690</name>
</gene>
<dbReference type="EMBL" id="JAUNZN010000003">
    <property type="protein sequence ID" value="KAK4824355.1"/>
    <property type="molecule type" value="Genomic_DNA"/>
</dbReference>
<proteinExistence type="predicted"/>
<dbReference type="AlphaFoldDB" id="A0AAN7NEA4"/>
<evidence type="ECO:0000313" key="1">
    <source>
        <dbReference type="EMBL" id="KAK4824355.1"/>
    </source>
</evidence>
<organism evidence="1 2">
    <name type="scientific">Mycteria americana</name>
    <name type="common">Wood stork</name>
    <dbReference type="NCBI Taxonomy" id="33587"/>
    <lineage>
        <taxon>Eukaryota</taxon>
        <taxon>Metazoa</taxon>
        <taxon>Chordata</taxon>
        <taxon>Craniata</taxon>
        <taxon>Vertebrata</taxon>
        <taxon>Euteleostomi</taxon>
        <taxon>Archelosauria</taxon>
        <taxon>Archosauria</taxon>
        <taxon>Dinosauria</taxon>
        <taxon>Saurischia</taxon>
        <taxon>Theropoda</taxon>
        <taxon>Coelurosauria</taxon>
        <taxon>Aves</taxon>
        <taxon>Neognathae</taxon>
        <taxon>Neoaves</taxon>
        <taxon>Aequornithes</taxon>
        <taxon>Ciconiiformes</taxon>
        <taxon>Ciconiidae</taxon>
        <taxon>Mycteria</taxon>
    </lineage>
</organism>
<accession>A0AAN7NEA4</accession>
<name>A0AAN7NEA4_MYCAM</name>
<keyword evidence="2" id="KW-1185">Reference proteome</keyword>